<evidence type="ECO:0000313" key="1">
    <source>
        <dbReference type="EMBL" id="KAJ8878944.1"/>
    </source>
</evidence>
<keyword evidence="2" id="KW-1185">Reference proteome</keyword>
<gene>
    <name evidence="1" type="ORF">PR048_019548</name>
</gene>
<proteinExistence type="predicted"/>
<comment type="caution">
    <text evidence="1">The sequence shown here is derived from an EMBL/GenBank/DDBJ whole genome shotgun (WGS) entry which is preliminary data.</text>
</comment>
<reference evidence="1 2" key="1">
    <citation type="submission" date="2023-02" db="EMBL/GenBank/DDBJ databases">
        <title>LHISI_Scaffold_Assembly.</title>
        <authorList>
            <person name="Stuart O.P."/>
            <person name="Cleave R."/>
            <person name="Magrath M.J.L."/>
            <person name="Mikheyev A.S."/>
        </authorList>
    </citation>
    <scope>NUCLEOTIDE SEQUENCE [LARGE SCALE GENOMIC DNA]</scope>
    <source>
        <strain evidence="1">Daus_M_001</strain>
        <tissue evidence="1">Leg muscle</tissue>
    </source>
</reference>
<protein>
    <submittedName>
        <fullName evidence="1">Uncharacterized protein</fullName>
    </submittedName>
</protein>
<name>A0ABQ9H3S1_9NEOP</name>
<accession>A0ABQ9H3S1</accession>
<dbReference type="EMBL" id="JARBHB010000007">
    <property type="protein sequence ID" value="KAJ8878944.1"/>
    <property type="molecule type" value="Genomic_DNA"/>
</dbReference>
<organism evidence="1 2">
    <name type="scientific">Dryococelus australis</name>
    <dbReference type="NCBI Taxonomy" id="614101"/>
    <lineage>
        <taxon>Eukaryota</taxon>
        <taxon>Metazoa</taxon>
        <taxon>Ecdysozoa</taxon>
        <taxon>Arthropoda</taxon>
        <taxon>Hexapoda</taxon>
        <taxon>Insecta</taxon>
        <taxon>Pterygota</taxon>
        <taxon>Neoptera</taxon>
        <taxon>Polyneoptera</taxon>
        <taxon>Phasmatodea</taxon>
        <taxon>Verophasmatodea</taxon>
        <taxon>Anareolatae</taxon>
        <taxon>Phasmatidae</taxon>
        <taxon>Eurycanthinae</taxon>
        <taxon>Dryococelus</taxon>
    </lineage>
</organism>
<dbReference type="Proteomes" id="UP001159363">
    <property type="component" value="Chromosome 6"/>
</dbReference>
<sequence length="473" mass="52466">MSACPEGKRRRTDTFHPLLDEHKAVGAVLLSGERSRDHFDRHVGHLTTPPRTFQQLRDALQTAWFQIPLEIYQHLTESLPARLVDVFAAKGAPECKGGGNWRSPVKPSDQPHGLARFPHTIIRERPCRESNPVRLVGRRVEFVGGCVPDVIKVPCSVHDRVEDTRAEHFRTGYRAVHPPDFCRRHRRDAEWTCTLSPLTSQTPHTQHKENGWFRPALLFARSTNSCARGSAGAVAERLRQIRNTPGLHYVVAGLQRLSTLVPARGELRRKLARCSLGAPPPYRTRGYHLCPGPALPDRGDKILACPGHQLPKADITRYLQPDLVLVHASTSPGARAASCCVRVIDPLQCLVSVRLVSDSFSGPRSSMLGQGGFAHMLLNRQFSRNSFSMRPRWLSGQPARLHHGEPGSIPGRVTPGYSHVGIVPGDTTGQRVFSGISSLTPPFHKHLNHLIGSQDLAIKSRPNLFTHSLTLSR</sequence>
<evidence type="ECO:0000313" key="2">
    <source>
        <dbReference type="Proteomes" id="UP001159363"/>
    </source>
</evidence>